<organism evidence="1">
    <name type="scientific">candidate division WOR-3 bacterium</name>
    <dbReference type="NCBI Taxonomy" id="2052148"/>
    <lineage>
        <taxon>Bacteria</taxon>
        <taxon>Bacteria division WOR-3</taxon>
    </lineage>
</organism>
<dbReference type="SUPFAM" id="SSF49344">
    <property type="entry name" value="CBD9-like"/>
    <property type="match status" value="1"/>
</dbReference>
<reference evidence="1" key="1">
    <citation type="journal article" date="2020" name="mSystems">
        <title>Genome- and Community-Level Interaction Insights into Carbon Utilization and Element Cycling Functions of Hydrothermarchaeota in Hydrothermal Sediment.</title>
        <authorList>
            <person name="Zhou Z."/>
            <person name="Liu Y."/>
            <person name="Xu W."/>
            <person name="Pan J."/>
            <person name="Luo Z.H."/>
            <person name="Li M."/>
        </authorList>
    </citation>
    <scope>NUCLEOTIDE SEQUENCE [LARGE SCALE GENOMIC DNA]</scope>
    <source>
        <strain evidence="1">SpSt-69</strain>
    </source>
</reference>
<evidence type="ECO:0000313" key="1">
    <source>
        <dbReference type="EMBL" id="HGL16748.1"/>
    </source>
</evidence>
<dbReference type="EMBL" id="DTDJ01000003">
    <property type="protein sequence ID" value="HGL16748.1"/>
    <property type="molecule type" value="Genomic_DNA"/>
</dbReference>
<sequence>MPVAKFLMYLITFQMVRKLPYEKQFTFYPFRGLRPNYEANIEVSVSEDSFSVEFQTLSYTVIRKSLTRDGFNPNGETCFYLLVKTRSNSSTGYVFAVNANNIQLDGLIHSYDNIITSWDEVWSSKVDVNEGSWSCRINIPLKVFREKFDSLYIYFSWTVFTPNGVEIVSSYSLPEGYSRFDLRFADFSVPAPKKGSDRLLSFTPYFAVIRENSMTTKVGAELKLLKGDVILQSTINPERYSIEADIDQFNLKRRRSLRLEEKRPFFTEGLDLWKMPFEAFYTRSIGDFIGGFKLGLNKNILRFQGLVLYEDTLLTNYNNSHLLTASVVSFRPSKAFENRLFFVTKGDTIGAGINTNFFLPYGFKAKAQFTKSRGSDLYIELKRFSKTGFWISAGAERLDADFALPTACISYFENTISYWIFSGVTKTFERKYLTETSFSFGYTYSNFLNGVPFERFGNLYATVYPVNSVEFTFGIEPMRTMYEGEYYNNINYVLSTAFGVSKPSTVYLEYIWGENYGNKLSFVNLCGNFSIGGKLYCEGGAGFVREGDSDDQRIYLKGAYSPIKRLYLRFFAQRSSLSDKTDFNLMFQYEFFAGSNIFVVVNRTVKGEEVSSPLMLKVAYEVRF</sequence>
<name>A0A7V3ZW84_UNCW3</name>
<gene>
    <name evidence="1" type="ORF">ENU66_00155</name>
</gene>
<accession>A0A7V3ZW84</accession>
<dbReference type="AlphaFoldDB" id="A0A7V3ZW84"/>
<protein>
    <submittedName>
        <fullName evidence="1">Uncharacterized protein</fullName>
    </submittedName>
</protein>
<comment type="caution">
    <text evidence="1">The sequence shown here is derived from an EMBL/GenBank/DDBJ whole genome shotgun (WGS) entry which is preliminary data.</text>
</comment>
<proteinExistence type="predicted"/>